<name>A0A9Q0EJX8_9TELE</name>
<dbReference type="GO" id="GO:0007266">
    <property type="term" value="P:Rho protein signal transduction"/>
    <property type="evidence" value="ECO:0007669"/>
    <property type="project" value="InterPro"/>
</dbReference>
<evidence type="ECO:0000313" key="16">
    <source>
        <dbReference type="Proteomes" id="UP001148018"/>
    </source>
</evidence>
<sequence>MFGAERRLENRLKKLETMMRDPKSLLNLETMLDSMNALARDLDYPALRKNKNIDAFLNRYEKAVGQLRELQVKLEDFDRVKLIGRGAYGEVQLVRHKASEKVYAMKQLSKFEMIKRSDSAFFWEERDIMAFSDSPWVVELCCAFQDDHHLYMVMEFMPGGDLVTLTMNYDLPEEWVRFYTAEVTGMVRCDTAVGTPDYISPEGYYGRECDWWSVGVVIFEMLAGETPFYAESLVGTYGKIMDHKNSLRFPEDVDMEVRLGRSTVDEIQRHPFFTNDQWTFDTIRQTVAPVVPVLSSDVDTSNFDDIEKVKAGDTFPQPRAFVGNQLPFVGFTYFKEDQLLAGNSSLKEDSSDEKDDSRAELKDKVHQLEEQLDHEMQAKDELDNKCRHTTSRLEKLVKELDEEISSRQGVEASLRQLEMEQALLQHQNSEGLRRADAETERKRGLENELNSMQDQLEELKRRNQNSQVSTEKNIQLQRQLDESNAILQAEQEAAERGRRGQAEAQKQAVALEAGLREMQGKCARLEQGEVQLEKRQRGLQAELEVERRERSLGAQSVAELQGEPRTWERESAAIF</sequence>
<evidence type="ECO:0000256" key="11">
    <source>
        <dbReference type="SAM" id="Coils"/>
    </source>
</evidence>
<evidence type="ECO:0000256" key="3">
    <source>
        <dbReference type="ARBA" id="ARBA00022553"/>
    </source>
</evidence>
<comment type="caution">
    <text evidence="15">The sequence shown here is derived from an EMBL/GenBank/DDBJ whole genome shotgun (WGS) entry which is preliminary data.</text>
</comment>
<dbReference type="Pfam" id="PF00069">
    <property type="entry name" value="Pkinase"/>
    <property type="match status" value="2"/>
</dbReference>
<keyword evidence="4" id="KW-0808">Transferase</keyword>
<keyword evidence="7 10" id="KW-0067">ATP-binding</keyword>
<evidence type="ECO:0000256" key="1">
    <source>
        <dbReference type="ARBA" id="ARBA00012513"/>
    </source>
</evidence>
<dbReference type="Gene3D" id="1.10.510.10">
    <property type="entry name" value="Transferase(Phosphotransferase) domain 1"/>
    <property type="match status" value="2"/>
</dbReference>
<evidence type="ECO:0000256" key="4">
    <source>
        <dbReference type="ARBA" id="ARBA00022679"/>
    </source>
</evidence>
<keyword evidence="6" id="KW-0418">Kinase</keyword>
<keyword evidence="5 10" id="KW-0547">Nucleotide-binding</keyword>
<dbReference type="OrthoDB" id="2156623at2759"/>
<evidence type="ECO:0000256" key="2">
    <source>
        <dbReference type="ARBA" id="ARBA00022527"/>
    </source>
</evidence>
<dbReference type="GO" id="GO:0005856">
    <property type="term" value="C:cytoskeleton"/>
    <property type="evidence" value="ECO:0007669"/>
    <property type="project" value="TreeGrafter"/>
</dbReference>
<dbReference type="Gene3D" id="1.20.5.340">
    <property type="match status" value="1"/>
</dbReference>
<feature type="region of interest" description="Disordered" evidence="12">
    <location>
        <begin position="427"/>
        <end position="447"/>
    </location>
</feature>
<keyword evidence="16" id="KW-1185">Reference proteome</keyword>
<dbReference type="FunFam" id="3.30.200.20:FF:000072">
    <property type="entry name" value="Rho-associated protein kinase 2"/>
    <property type="match status" value="1"/>
</dbReference>
<dbReference type="PANTHER" id="PTHR22988:SF73">
    <property type="entry name" value="RHO-ASSOCIATED PROTEIN KINASE"/>
    <property type="match status" value="1"/>
</dbReference>
<dbReference type="PANTHER" id="PTHR22988">
    <property type="entry name" value="MYOTONIC DYSTROPHY S/T KINASE-RELATED"/>
    <property type="match status" value="1"/>
</dbReference>
<dbReference type="PROSITE" id="PS00107">
    <property type="entry name" value="PROTEIN_KINASE_ATP"/>
    <property type="match status" value="1"/>
</dbReference>
<dbReference type="Gene3D" id="3.30.200.20">
    <property type="entry name" value="Phosphorylase Kinase, domain 1"/>
    <property type="match status" value="1"/>
</dbReference>
<evidence type="ECO:0000256" key="12">
    <source>
        <dbReference type="SAM" id="MobiDB-lite"/>
    </source>
</evidence>
<dbReference type="GO" id="GO:0030866">
    <property type="term" value="P:cortical actin cytoskeleton organization"/>
    <property type="evidence" value="ECO:0007669"/>
    <property type="project" value="TreeGrafter"/>
</dbReference>
<dbReference type="InterPro" id="IPR011009">
    <property type="entry name" value="Kinase-like_dom_sf"/>
</dbReference>
<dbReference type="PROSITE" id="PS50011">
    <property type="entry name" value="PROTEIN_KINASE_DOM"/>
    <property type="match status" value="1"/>
</dbReference>
<dbReference type="GO" id="GO:0000281">
    <property type="term" value="P:mitotic cytokinesis"/>
    <property type="evidence" value="ECO:0007669"/>
    <property type="project" value="TreeGrafter"/>
</dbReference>
<proteinExistence type="predicted"/>
<keyword evidence="11" id="KW-0175">Coiled coil</keyword>
<dbReference type="GO" id="GO:0031032">
    <property type="term" value="P:actomyosin structure organization"/>
    <property type="evidence" value="ECO:0007669"/>
    <property type="project" value="TreeGrafter"/>
</dbReference>
<dbReference type="GO" id="GO:0032956">
    <property type="term" value="P:regulation of actin cytoskeleton organization"/>
    <property type="evidence" value="ECO:0007669"/>
    <property type="project" value="InterPro"/>
</dbReference>
<feature type="region of interest" description="Disordered" evidence="12">
    <location>
        <begin position="544"/>
        <end position="575"/>
    </location>
</feature>
<evidence type="ECO:0000259" key="13">
    <source>
        <dbReference type="PROSITE" id="PS50011"/>
    </source>
</evidence>
<feature type="domain" description="AGC-kinase C-terminal" evidence="14">
    <location>
        <begin position="274"/>
        <end position="343"/>
    </location>
</feature>
<evidence type="ECO:0000259" key="14">
    <source>
        <dbReference type="PROSITE" id="PS51285"/>
    </source>
</evidence>
<reference evidence="15" key="1">
    <citation type="submission" date="2022-07" db="EMBL/GenBank/DDBJ databases">
        <title>Chromosome-level genome of Muraenolepis orangiensis.</title>
        <authorList>
            <person name="Kim J."/>
        </authorList>
    </citation>
    <scope>NUCLEOTIDE SEQUENCE</scope>
    <source>
        <strain evidence="15">KU_S4_2022</strain>
        <tissue evidence="15">Muscle</tissue>
    </source>
</reference>
<evidence type="ECO:0000256" key="9">
    <source>
        <dbReference type="ARBA" id="ARBA00048679"/>
    </source>
</evidence>
<feature type="compositionally biased region" description="Basic and acidic residues" evidence="12">
    <location>
        <begin position="431"/>
        <end position="446"/>
    </location>
</feature>
<dbReference type="GO" id="GO:1901888">
    <property type="term" value="P:regulation of cell junction assembly"/>
    <property type="evidence" value="ECO:0007669"/>
    <property type="project" value="TreeGrafter"/>
</dbReference>
<dbReference type="CDD" id="cd11638">
    <property type="entry name" value="HR1_ROCK2"/>
    <property type="match status" value="1"/>
</dbReference>
<evidence type="ECO:0000256" key="7">
    <source>
        <dbReference type="ARBA" id="ARBA00022840"/>
    </source>
</evidence>
<feature type="domain" description="Protein kinase" evidence="13">
    <location>
        <begin position="77"/>
        <end position="273"/>
    </location>
</feature>
<dbReference type="GO" id="GO:0006939">
    <property type="term" value="P:smooth muscle contraction"/>
    <property type="evidence" value="ECO:0007669"/>
    <property type="project" value="InterPro"/>
</dbReference>
<comment type="catalytic activity">
    <reaction evidence="8">
        <text>L-threonyl-[protein] + ATP = O-phospho-L-threonyl-[protein] + ADP + H(+)</text>
        <dbReference type="Rhea" id="RHEA:46608"/>
        <dbReference type="Rhea" id="RHEA-COMP:11060"/>
        <dbReference type="Rhea" id="RHEA-COMP:11605"/>
        <dbReference type="ChEBI" id="CHEBI:15378"/>
        <dbReference type="ChEBI" id="CHEBI:30013"/>
        <dbReference type="ChEBI" id="CHEBI:30616"/>
        <dbReference type="ChEBI" id="CHEBI:61977"/>
        <dbReference type="ChEBI" id="CHEBI:456216"/>
        <dbReference type="EC" id="2.7.11.1"/>
    </reaction>
</comment>
<dbReference type="SMART" id="SM00133">
    <property type="entry name" value="S_TK_X"/>
    <property type="match status" value="1"/>
</dbReference>
<gene>
    <name evidence="15" type="ORF">NHX12_026259</name>
</gene>
<evidence type="ECO:0000313" key="15">
    <source>
        <dbReference type="EMBL" id="KAJ3606740.1"/>
    </source>
</evidence>
<dbReference type="InterPro" id="IPR050839">
    <property type="entry name" value="Rho-assoc_Ser/Thr_Kinase"/>
</dbReference>
<comment type="catalytic activity">
    <reaction evidence="9">
        <text>L-seryl-[protein] + ATP = O-phospho-L-seryl-[protein] + ADP + H(+)</text>
        <dbReference type="Rhea" id="RHEA:17989"/>
        <dbReference type="Rhea" id="RHEA-COMP:9863"/>
        <dbReference type="Rhea" id="RHEA-COMP:11604"/>
        <dbReference type="ChEBI" id="CHEBI:15378"/>
        <dbReference type="ChEBI" id="CHEBI:29999"/>
        <dbReference type="ChEBI" id="CHEBI:30616"/>
        <dbReference type="ChEBI" id="CHEBI:83421"/>
        <dbReference type="ChEBI" id="CHEBI:456216"/>
        <dbReference type="EC" id="2.7.11.1"/>
    </reaction>
</comment>
<dbReference type="GO" id="GO:0005737">
    <property type="term" value="C:cytoplasm"/>
    <property type="evidence" value="ECO:0007669"/>
    <property type="project" value="TreeGrafter"/>
</dbReference>
<dbReference type="InterPro" id="IPR017892">
    <property type="entry name" value="Pkinase_C"/>
</dbReference>
<dbReference type="EMBL" id="JANIIK010000042">
    <property type="protein sequence ID" value="KAJ3606740.1"/>
    <property type="molecule type" value="Genomic_DNA"/>
</dbReference>
<dbReference type="SUPFAM" id="SSF56112">
    <property type="entry name" value="Protein kinase-like (PK-like)"/>
    <property type="match status" value="1"/>
</dbReference>
<dbReference type="GO" id="GO:0048598">
    <property type="term" value="P:embryonic morphogenesis"/>
    <property type="evidence" value="ECO:0007669"/>
    <property type="project" value="TreeGrafter"/>
</dbReference>
<evidence type="ECO:0000256" key="5">
    <source>
        <dbReference type="ARBA" id="ARBA00022741"/>
    </source>
</evidence>
<organism evidence="15 16">
    <name type="scientific">Muraenolepis orangiensis</name>
    <name type="common">Patagonian moray cod</name>
    <dbReference type="NCBI Taxonomy" id="630683"/>
    <lineage>
        <taxon>Eukaryota</taxon>
        <taxon>Metazoa</taxon>
        <taxon>Chordata</taxon>
        <taxon>Craniata</taxon>
        <taxon>Vertebrata</taxon>
        <taxon>Euteleostomi</taxon>
        <taxon>Actinopterygii</taxon>
        <taxon>Neopterygii</taxon>
        <taxon>Teleostei</taxon>
        <taxon>Neoteleostei</taxon>
        <taxon>Acanthomorphata</taxon>
        <taxon>Zeiogadaria</taxon>
        <taxon>Gadariae</taxon>
        <taxon>Gadiformes</taxon>
        <taxon>Muraenolepidoidei</taxon>
        <taxon>Muraenolepididae</taxon>
        <taxon>Muraenolepis</taxon>
    </lineage>
</organism>
<protein>
    <recommendedName>
        <fullName evidence="1">non-specific serine/threonine protein kinase</fullName>
        <ecNumber evidence="1">2.7.11.1</ecNumber>
    </recommendedName>
</protein>
<dbReference type="EC" id="2.7.11.1" evidence="1"/>
<feature type="compositionally biased region" description="Basic and acidic residues" evidence="12">
    <location>
        <begin position="565"/>
        <end position="575"/>
    </location>
</feature>
<dbReference type="InterPro" id="IPR017441">
    <property type="entry name" value="Protein_kinase_ATP_BS"/>
</dbReference>
<feature type="binding site" evidence="10">
    <location>
        <position position="106"/>
    </location>
    <ligand>
        <name>ATP</name>
        <dbReference type="ChEBI" id="CHEBI:30616"/>
    </ligand>
</feature>
<dbReference type="Pfam" id="PF00433">
    <property type="entry name" value="Pkinase_C"/>
    <property type="match status" value="1"/>
</dbReference>
<evidence type="ECO:0000256" key="8">
    <source>
        <dbReference type="ARBA" id="ARBA00047899"/>
    </source>
</evidence>
<keyword evidence="3" id="KW-0597">Phosphoprotein</keyword>
<dbReference type="PROSITE" id="PS51285">
    <property type="entry name" value="AGC_KINASE_CTER"/>
    <property type="match status" value="1"/>
</dbReference>
<keyword evidence="2" id="KW-0723">Serine/threonine-protein kinase</keyword>
<dbReference type="InterPro" id="IPR037311">
    <property type="entry name" value="ROCK2_HR1"/>
</dbReference>
<dbReference type="AlphaFoldDB" id="A0A9Q0EJX8"/>
<dbReference type="GO" id="GO:0005524">
    <property type="term" value="F:ATP binding"/>
    <property type="evidence" value="ECO:0007669"/>
    <property type="project" value="UniProtKB-UniRule"/>
</dbReference>
<feature type="coiled-coil region" evidence="11">
    <location>
        <begin position="351"/>
        <end position="399"/>
    </location>
</feature>
<dbReference type="SMART" id="SM00220">
    <property type="entry name" value="S_TKc"/>
    <property type="match status" value="1"/>
</dbReference>
<dbReference type="GO" id="GO:0072518">
    <property type="term" value="F:Rho-dependent protein serine/threonine kinase activity"/>
    <property type="evidence" value="ECO:0007669"/>
    <property type="project" value="TreeGrafter"/>
</dbReference>
<dbReference type="GO" id="GO:0010825">
    <property type="term" value="P:positive regulation of centrosome duplication"/>
    <property type="evidence" value="ECO:0007669"/>
    <property type="project" value="InterPro"/>
</dbReference>
<dbReference type="InterPro" id="IPR000961">
    <property type="entry name" value="AGC-kinase_C"/>
</dbReference>
<accession>A0A9Q0EJX8</accession>
<evidence type="ECO:0000256" key="10">
    <source>
        <dbReference type="PROSITE-ProRule" id="PRU10141"/>
    </source>
</evidence>
<evidence type="ECO:0000256" key="6">
    <source>
        <dbReference type="ARBA" id="ARBA00022777"/>
    </source>
</evidence>
<dbReference type="Proteomes" id="UP001148018">
    <property type="component" value="Unassembled WGS sequence"/>
</dbReference>
<dbReference type="InterPro" id="IPR000719">
    <property type="entry name" value="Prot_kinase_dom"/>
</dbReference>